<dbReference type="InterPro" id="IPR006592">
    <property type="entry name" value="RNA_pol_N"/>
</dbReference>
<dbReference type="GO" id="GO:0008270">
    <property type="term" value="F:zinc ion binding"/>
    <property type="evidence" value="ECO:0007669"/>
    <property type="project" value="UniProtKB-UniRule"/>
</dbReference>
<feature type="binding site" evidence="9">
    <location>
        <position position="84"/>
    </location>
    <ligand>
        <name>Zn(2+)</name>
        <dbReference type="ChEBI" id="CHEBI:29105"/>
    </ligand>
</feature>
<keyword evidence="7 9" id="KW-0804">Transcription</keyword>
<evidence type="ECO:0000256" key="7">
    <source>
        <dbReference type="ARBA" id="ARBA00023163"/>
    </source>
</evidence>
<dbReference type="InterPro" id="IPR000722">
    <property type="entry name" value="RNA_pol_asu"/>
</dbReference>
<keyword evidence="5 9" id="KW-0479">Metal-binding</keyword>
<dbReference type="GO" id="GO:0003899">
    <property type="term" value="F:DNA-directed RNA polymerase activity"/>
    <property type="evidence" value="ECO:0007669"/>
    <property type="project" value="UniProtKB-UniRule"/>
</dbReference>
<dbReference type="Pfam" id="PF04997">
    <property type="entry name" value="RNA_pol_Rpb1_1"/>
    <property type="match status" value="1"/>
</dbReference>
<reference evidence="12" key="1">
    <citation type="submission" date="2017-03" db="EMBL/GenBank/DDBJ databases">
        <title>The new red algal subphylum Proteorhodophytina comprises the largest and most divergent plastid genomes known.</title>
        <authorList>
            <person name="Munoz-Gomez S.A."/>
            <person name="Mejia-Franco F.G."/>
            <person name="Durnin K."/>
            <person name="Morgan C."/>
            <person name="Grisdale C.J."/>
            <person name="Archibald J.M."/>
            <person name="Slamovits C.H."/>
        </authorList>
    </citation>
    <scope>NUCLEOTIDE SEQUENCE</scope>
    <source>
        <strain evidence="12">NIES-2742</strain>
    </source>
</reference>
<feature type="binding site" evidence="9">
    <location>
        <position position="69"/>
    </location>
    <ligand>
        <name>Zn(2+)</name>
        <dbReference type="ChEBI" id="CHEBI:29105"/>
    </ligand>
</feature>
<dbReference type="NCBIfam" id="TIGR02387">
    <property type="entry name" value="rpoC1_cyan"/>
    <property type="match status" value="1"/>
</dbReference>
<dbReference type="RefSeq" id="YP_009370262.1">
    <property type="nucleotide sequence ID" value="NC_034787.1"/>
</dbReference>
<comment type="similarity">
    <text evidence="9">Belongs to the RNA polymerase beta' chain family. RpoC1 subfamily.</text>
</comment>
<dbReference type="InterPro" id="IPR045867">
    <property type="entry name" value="DNA-dir_RpoC_beta_prime"/>
</dbReference>
<keyword evidence="4 9" id="KW-0548">Nucleotidyltransferase</keyword>
<dbReference type="Gene3D" id="1.10.274.100">
    <property type="entry name" value="RNA polymerase Rpb1, domain 3"/>
    <property type="match status" value="1"/>
</dbReference>
<dbReference type="Gene3D" id="2.40.40.20">
    <property type="match status" value="1"/>
</dbReference>
<evidence type="ECO:0000313" key="12">
    <source>
        <dbReference type="EMBL" id="ARO90751.1"/>
    </source>
</evidence>
<feature type="binding site" evidence="9">
    <location>
        <position position="471"/>
    </location>
    <ligand>
        <name>Mg(2+)</name>
        <dbReference type="ChEBI" id="CHEBI:18420"/>
    </ligand>
</feature>
<dbReference type="EC" id="2.7.7.6" evidence="9"/>
<dbReference type="Pfam" id="PF00623">
    <property type="entry name" value="RNA_pol_Rpb1_2"/>
    <property type="match status" value="1"/>
</dbReference>
<feature type="domain" description="RNA polymerase N-terminal" evidence="11">
    <location>
        <begin position="246"/>
        <end position="525"/>
    </location>
</feature>
<evidence type="ECO:0000256" key="1">
    <source>
        <dbReference type="ARBA" id="ARBA00004026"/>
    </source>
</evidence>
<evidence type="ECO:0000259" key="11">
    <source>
        <dbReference type="SMART" id="SM00663"/>
    </source>
</evidence>
<dbReference type="SMART" id="SM00663">
    <property type="entry name" value="RPOLA_N"/>
    <property type="match status" value="1"/>
</dbReference>
<organism evidence="12">
    <name type="scientific">Bulboplastis apyrenoidosa</name>
    <dbReference type="NCBI Taxonomy" id="1070855"/>
    <lineage>
        <taxon>Eukaryota</taxon>
        <taxon>Rhodophyta</taxon>
        <taxon>Rhodellophyceae</taxon>
        <taxon>Dixoniellales</taxon>
        <taxon>Dixoniellaceae</taxon>
        <taxon>Bulboplastis</taxon>
    </lineage>
</organism>
<comment type="function">
    <text evidence="1 9 10">DNA-dependent RNA polymerase catalyzes the transcription of DNA into RNA using the four ribonucleoside triphosphates as substrates.</text>
</comment>
<evidence type="ECO:0000256" key="10">
    <source>
        <dbReference type="RuleBase" id="RU004279"/>
    </source>
</evidence>
<keyword evidence="6 9" id="KW-0460">Magnesium</keyword>
<geneLocation type="chloroplast" evidence="12"/>
<dbReference type="GO" id="GO:0003677">
    <property type="term" value="F:DNA binding"/>
    <property type="evidence" value="ECO:0007669"/>
    <property type="project" value="UniProtKB-UniRule"/>
</dbReference>
<feature type="binding site" evidence="9">
    <location>
        <position position="473"/>
    </location>
    <ligand>
        <name>Mg(2+)</name>
        <dbReference type="ChEBI" id="CHEBI:18420"/>
    </ligand>
</feature>
<dbReference type="GO" id="GO:0000428">
    <property type="term" value="C:DNA-directed RNA polymerase complex"/>
    <property type="evidence" value="ECO:0007669"/>
    <property type="project" value="UniProtKB-KW"/>
</dbReference>
<dbReference type="SUPFAM" id="SSF64484">
    <property type="entry name" value="beta and beta-prime subunits of DNA dependent RNA-polymerase"/>
    <property type="match status" value="1"/>
</dbReference>
<keyword evidence="3 9" id="KW-0808">Transferase</keyword>
<dbReference type="HAMAP" id="MF_01323">
    <property type="entry name" value="RNApol_bact_RpoC1"/>
    <property type="match status" value="1"/>
</dbReference>
<evidence type="ECO:0000256" key="5">
    <source>
        <dbReference type="ARBA" id="ARBA00022723"/>
    </source>
</evidence>
<comment type="subunit">
    <text evidence="9">In plastids the minimal PEP RNA polymerase catalytic core is composed of four subunits: alpha, beta, beta', and beta''. When a (nuclear-encoded) sigma factor is associated with the core the holoenzyme is formed, which can initiate transcription.</text>
</comment>
<evidence type="ECO:0000256" key="6">
    <source>
        <dbReference type="ARBA" id="ARBA00022842"/>
    </source>
</evidence>
<comment type="cofactor">
    <cofactor evidence="9">
        <name>Mg(2+)</name>
        <dbReference type="ChEBI" id="CHEBI:18420"/>
    </cofactor>
    <text evidence="9">Binds 1 Mg(2+) ion per subunit.</text>
</comment>
<comment type="subcellular location">
    <subcellularLocation>
        <location evidence="9">Plastid</location>
        <location evidence="9">Chloroplast</location>
    </subcellularLocation>
</comment>
<evidence type="ECO:0000256" key="2">
    <source>
        <dbReference type="ARBA" id="ARBA00022478"/>
    </source>
</evidence>
<accession>A0A1Y9TM74</accession>
<dbReference type="InterPro" id="IPR042102">
    <property type="entry name" value="RNA_pol_Rpb1_3_sf"/>
</dbReference>
<dbReference type="PANTHER" id="PTHR19376">
    <property type="entry name" value="DNA-DIRECTED RNA POLYMERASE"/>
    <property type="match status" value="1"/>
</dbReference>
<dbReference type="GO" id="GO:0009507">
    <property type="term" value="C:chloroplast"/>
    <property type="evidence" value="ECO:0007669"/>
    <property type="project" value="UniProtKB-SubCell"/>
</dbReference>
<dbReference type="InterPro" id="IPR007080">
    <property type="entry name" value="RNA_pol_Rpb1_1"/>
</dbReference>
<feature type="binding site" evidence="9">
    <location>
        <position position="475"/>
    </location>
    <ligand>
        <name>Mg(2+)</name>
        <dbReference type="ChEBI" id="CHEBI:18420"/>
    </ligand>
</feature>
<dbReference type="InterPro" id="IPR007066">
    <property type="entry name" value="RNA_pol_Rpb1_3"/>
</dbReference>
<keyword evidence="12" id="KW-0150">Chloroplast</keyword>
<keyword evidence="9" id="KW-0862">Zinc</keyword>
<protein>
    <recommendedName>
        <fullName evidence="9">DNA-directed RNA polymerase subunit beta'</fullName>
        <ecNumber evidence="9">2.7.7.6</ecNumber>
    </recommendedName>
    <alternativeName>
        <fullName evidence="9">PEP</fullName>
    </alternativeName>
    <alternativeName>
        <fullName evidence="9">Plastid-encoded RNA polymerase subunit beta'</fullName>
        <shortName evidence="9">RNA polymerase subunit beta'</shortName>
    </alternativeName>
</protein>
<dbReference type="InterPro" id="IPR012755">
    <property type="entry name" value="DNA-dir_RpoC1_gamma"/>
</dbReference>
<gene>
    <name evidence="9 12" type="primary">rpoC1</name>
</gene>
<evidence type="ECO:0000256" key="3">
    <source>
        <dbReference type="ARBA" id="ARBA00022679"/>
    </source>
</evidence>
<dbReference type="GO" id="GO:0006351">
    <property type="term" value="P:DNA-templated transcription"/>
    <property type="evidence" value="ECO:0007669"/>
    <property type="project" value="UniProtKB-UniRule"/>
</dbReference>
<dbReference type="AlphaFoldDB" id="A0A1Y9TM74"/>
<dbReference type="Gene3D" id="4.10.860.120">
    <property type="entry name" value="RNA polymerase II, clamp domain"/>
    <property type="match status" value="1"/>
</dbReference>
<evidence type="ECO:0000256" key="8">
    <source>
        <dbReference type="ARBA" id="ARBA00048552"/>
    </source>
</evidence>
<dbReference type="InterPro" id="IPR034678">
    <property type="entry name" value="RNApol_RpoC1"/>
</dbReference>
<dbReference type="Pfam" id="PF04983">
    <property type="entry name" value="RNA_pol_Rpb1_3"/>
    <property type="match status" value="1"/>
</dbReference>
<dbReference type="EMBL" id="KY709209">
    <property type="protein sequence ID" value="ARO90751.1"/>
    <property type="molecule type" value="Genomic_DNA"/>
</dbReference>
<evidence type="ECO:0000256" key="9">
    <source>
        <dbReference type="HAMAP-Rule" id="MF_01323"/>
    </source>
</evidence>
<dbReference type="GeneID" id="32887449"/>
<dbReference type="Gene3D" id="1.10.40.90">
    <property type="match status" value="1"/>
</dbReference>
<feature type="binding site" evidence="9">
    <location>
        <position position="71"/>
    </location>
    <ligand>
        <name>Zn(2+)</name>
        <dbReference type="ChEBI" id="CHEBI:29105"/>
    </ligand>
</feature>
<comment type="catalytic activity">
    <reaction evidence="8 9 10">
        <text>RNA(n) + a ribonucleoside 5'-triphosphate = RNA(n+1) + diphosphate</text>
        <dbReference type="Rhea" id="RHEA:21248"/>
        <dbReference type="Rhea" id="RHEA-COMP:14527"/>
        <dbReference type="Rhea" id="RHEA-COMP:17342"/>
        <dbReference type="ChEBI" id="CHEBI:33019"/>
        <dbReference type="ChEBI" id="CHEBI:61557"/>
        <dbReference type="ChEBI" id="CHEBI:140395"/>
        <dbReference type="EC" id="2.7.7.6"/>
    </reaction>
</comment>
<keyword evidence="2 9" id="KW-0240">DNA-directed RNA polymerase</keyword>
<sequence length="613" mass="70799">MKFGKYFDYIKINLASPDKIRQWGQRILPNNQIVGEVKKPETINYRTLKPEMEGLFCERIFGPIKDWECHCGKYKRFRDKGIICERCGVEIIESKVRRHRMGYIELASPVTHVWYLKGSTSYIAVALDLSVKNLEKIIYFHSYIVIKSIADSQLEYKQLLETHEWKNIEEQLFKEYPLYSGIEVSIGAEAIHKLLQNLDLDVIAKDLREESLHPPKNQKNLYFKFKKKMKRLRLLENFIATGADPSWMVLLAIPVIPPDLRPMVQLDGGRFATADLNEFYRRIINRNNRLNRLKSILAPEIIIRNEKRMLQEAVDSLMDNGRRGKVIVGTNNRPLKSLSDIIEGKQGRFRQNLLGKRVDYSGRSVIVVGPSLKLYQCGLPREMALELFQPFVIHKLISEGLVNNIKTAKKMIQKNELLIWNVLEEVITGHPILLNRAPTLHRLGIQAFEPILVDGRAIKLHPLVCPAFNADFDGDQMAVHIPLSLEAQAEARFLMLSPHNFLSPATGQPIITPSQDMVLGCYYLTLENPHQTSQMNHFFIDFQDVLNAYNQQKLKLHTYVWVKINDSEEVESQLIVKYNYDGSITRYIRTTPGRIIFNNVIKNSLLELVRPIV</sequence>
<feature type="binding site" evidence="9">
    <location>
        <position position="87"/>
    </location>
    <ligand>
        <name>Zn(2+)</name>
        <dbReference type="ChEBI" id="CHEBI:29105"/>
    </ligand>
</feature>
<keyword evidence="12" id="KW-0934">Plastid</keyword>
<proteinExistence type="inferred from homology"/>
<dbReference type="PANTHER" id="PTHR19376:SF54">
    <property type="entry name" value="DNA-DIRECTED RNA POLYMERASE SUBUNIT BETA"/>
    <property type="match status" value="1"/>
</dbReference>
<name>A0A1Y9TM74_9RHOD</name>
<evidence type="ECO:0000256" key="4">
    <source>
        <dbReference type="ARBA" id="ARBA00022695"/>
    </source>
</evidence>
<comment type="cofactor">
    <cofactor evidence="9">
        <name>Zn(2+)</name>
        <dbReference type="ChEBI" id="CHEBI:29105"/>
    </cofactor>
    <text evidence="9">Binds 1 Zn(2+) ion per subunit.</text>
</comment>
<dbReference type="GO" id="GO:0000287">
    <property type="term" value="F:magnesium ion binding"/>
    <property type="evidence" value="ECO:0007669"/>
    <property type="project" value="UniProtKB-UniRule"/>
</dbReference>
<dbReference type="InterPro" id="IPR044893">
    <property type="entry name" value="RNA_pol_Rpb1_clamp_domain"/>
</dbReference>